<dbReference type="EMBL" id="RSEC01000059">
    <property type="protein sequence ID" value="RSD11713.1"/>
    <property type="molecule type" value="Genomic_DNA"/>
</dbReference>
<dbReference type="InterPro" id="IPR028081">
    <property type="entry name" value="Leu-bd"/>
</dbReference>
<sequence>MVIRNVIRPKGGTVQLGYGSGGRKGRMAAVLSLSLGIALGATACSGGVGGDAGGDSIKVGAVFALSGVYGAIGGEMLDGVRFAVDEVNAAGGIGGKKVDLEVKDYRSDQSLLPGLANELLQDGVVAVVGPETSTSSVVLDPTMASAKVPMITAAGLNPKGAYSFSVQPLSGYFDLAAEFAKSRGAKALCDLGVSGASFESLQKVLEPAAAKAGLPMGTRIPFDAAASSLTPQVTQLKSDGCTAIFAGGTGPSVLVVSRAMVDLGMTGAILMSQPTNATAATLAQLGAAAPFTSFGLPKVMVADLLPANDPAVPVVRPFADAWKKAGKPPLTTNNAIGYSSVRVVAQAVKDGGPTAEAIYADLKSGKDFPTPMLNYNFGAARNGTLPDRGDGWFTFARWKPDAKAWELTFTGTEPASGR</sequence>
<organism evidence="6 7">
    <name type="scientific">Amycolatopsis eburnea</name>
    <dbReference type="NCBI Taxonomy" id="2267691"/>
    <lineage>
        <taxon>Bacteria</taxon>
        <taxon>Bacillati</taxon>
        <taxon>Actinomycetota</taxon>
        <taxon>Actinomycetes</taxon>
        <taxon>Pseudonocardiales</taxon>
        <taxon>Pseudonocardiaceae</taxon>
        <taxon>Amycolatopsis</taxon>
    </lineage>
</organism>
<evidence type="ECO:0000256" key="2">
    <source>
        <dbReference type="ARBA" id="ARBA00022448"/>
    </source>
</evidence>
<feature type="domain" description="Leucine-binding protein" evidence="5">
    <location>
        <begin position="56"/>
        <end position="384"/>
    </location>
</feature>
<dbReference type="InterPro" id="IPR000709">
    <property type="entry name" value="Leu_Ile_Val-bd"/>
</dbReference>
<dbReference type="SUPFAM" id="SSF53822">
    <property type="entry name" value="Periplasmic binding protein-like I"/>
    <property type="match status" value="1"/>
</dbReference>
<dbReference type="AlphaFoldDB" id="A0A427T1W0"/>
<evidence type="ECO:0000259" key="5">
    <source>
        <dbReference type="Pfam" id="PF13458"/>
    </source>
</evidence>
<proteinExistence type="inferred from homology"/>
<comment type="similarity">
    <text evidence="1">Belongs to the leucine-binding protein family.</text>
</comment>
<dbReference type="PANTHER" id="PTHR30483:SF6">
    <property type="entry name" value="PERIPLASMIC BINDING PROTEIN OF ABC TRANSPORTER FOR NATURAL AMINO ACIDS"/>
    <property type="match status" value="1"/>
</dbReference>
<keyword evidence="7" id="KW-1185">Reference proteome</keyword>
<evidence type="ECO:0000313" key="7">
    <source>
        <dbReference type="Proteomes" id="UP000267081"/>
    </source>
</evidence>
<dbReference type="Proteomes" id="UP000267081">
    <property type="component" value="Unassembled WGS sequence"/>
</dbReference>
<accession>A0A427T1W0</accession>
<dbReference type="InterPro" id="IPR051010">
    <property type="entry name" value="BCAA_transport"/>
</dbReference>
<name>A0A427T1W0_9PSEU</name>
<keyword evidence="4" id="KW-0029">Amino-acid transport</keyword>
<dbReference type="Pfam" id="PF13458">
    <property type="entry name" value="Peripla_BP_6"/>
    <property type="match status" value="1"/>
</dbReference>
<dbReference type="GO" id="GO:0006865">
    <property type="term" value="P:amino acid transport"/>
    <property type="evidence" value="ECO:0007669"/>
    <property type="project" value="UniProtKB-KW"/>
</dbReference>
<reference evidence="6 7" key="1">
    <citation type="submission" date="2018-12" db="EMBL/GenBank/DDBJ databases">
        <title>Amycolatopsis eburnea sp. nov. actinomycete associate with arbuscular mycorrhiza fungal spore.</title>
        <authorList>
            <person name="Lumyong S."/>
            <person name="Chaiya L."/>
        </authorList>
    </citation>
    <scope>NUCLEOTIDE SEQUENCE [LARGE SCALE GENOMIC DNA]</scope>
    <source>
        <strain evidence="6 7">GLM-1</strain>
    </source>
</reference>
<evidence type="ECO:0000313" key="6">
    <source>
        <dbReference type="EMBL" id="RSD11713.1"/>
    </source>
</evidence>
<keyword evidence="3" id="KW-0732">Signal</keyword>
<protein>
    <submittedName>
        <fullName evidence="6">ABC transporter substrate-binding protein</fullName>
    </submittedName>
</protein>
<dbReference type="PRINTS" id="PR00337">
    <property type="entry name" value="LEUILEVALBP"/>
</dbReference>
<dbReference type="Gene3D" id="3.40.50.2300">
    <property type="match status" value="2"/>
</dbReference>
<evidence type="ECO:0000256" key="4">
    <source>
        <dbReference type="ARBA" id="ARBA00022970"/>
    </source>
</evidence>
<keyword evidence="2" id="KW-0813">Transport</keyword>
<dbReference type="PANTHER" id="PTHR30483">
    <property type="entry name" value="LEUCINE-SPECIFIC-BINDING PROTEIN"/>
    <property type="match status" value="1"/>
</dbReference>
<evidence type="ECO:0000256" key="3">
    <source>
        <dbReference type="ARBA" id="ARBA00022729"/>
    </source>
</evidence>
<gene>
    <name evidence="6" type="ORF">EIY87_33635</name>
</gene>
<dbReference type="InterPro" id="IPR028082">
    <property type="entry name" value="Peripla_BP_I"/>
</dbReference>
<comment type="caution">
    <text evidence="6">The sequence shown here is derived from an EMBL/GenBank/DDBJ whole genome shotgun (WGS) entry which is preliminary data.</text>
</comment>
<evidence type="ECO:0000256" key="1">
    <source>
        <dbReference type="ARBA" id="ARBA00010062"/>
    </source>
</evidence>